<evidence type="ECO:0000313" key="6">
    <source>
        <dbReference type="EMBL" id="QUW04195.1"/>
    </source>
</evidence>
<evidence type="ECO:0000256" key="2">
    <source>
        <dbReference type="SAM" id="Coils"/>
    </source>
</evidence>
<keyword evidence="1" id="KW-0597">Phosphoprotein</keyword>
<dbReference type="Pfam" id="PF07228">
    <property type="entry name" value="SpoIIE"/>
    <property type="match status" value="1"/>
</dbReference>
<proteinExistence type="predicted"/>
<dbReference type="InterPro" id="IPR001932">
    <property type="entry name" value="PPM-type_phosphatase-like_dom"/>
</dbReference>
<feature type="coiled-coil region" evidence="2">
    <location>
        <begin position="816"/>
        <end position="867"/>
    </location>
</feature>
<keyword evidence="7" id="KW-1185">Reference proteome</keyword>
<dbReference type="InterPro" id="IPR036457">
    <property type="entry name" value="PPM-type-like_dom_sf"/>
</dbReference>
<gene>
    <name evidence="6" type="ORF">J8C06_14225</name>
</gene>
<evidence type="ECO:0000256" key="3">
    <source>
        <dbReference type="SAM" id="Phobius"/>
    </source>
</evidence>
<dbReference type="EMBL" id="CP072649">
    <property type="protein sequence ID" value="QUW04195.1"/>
    <property type="molecule type" value="Genomic_DNA"/>
</dbReference>
<keyword evidence="2" id="KW-0175">Coiled coil</keyword>
<dbReference type="InterPro" id="IPR011123">
    <property type="entry name" value="Y_Y_Y"/>
</dbReference>
<evidence type="ECO:0000256" key="4">
    <source>
        <dbReference type="SAM" id="SignalP"/>
    </source>
</evidence>
<dbReference type="Pfam" id="PF07494">
    <property type="entry name" value="Reg_prop"/>
    <property type="match status" value="6"/>
</dbReference>
<dbReference type="Proteomes" id="UP000676506">
    <property type="component" value="Chromosome 2"/>
</dbReference>
<evidence type="ECO:0000256" key="1">
    <source>
        <dbReference type="ARBA" id="ARBA00022553"/>
    </source>
</evidence>
<dbReference type="Pfam" id="PF07495">
    <property type="entry name" value="Y_Y_Y"/>
    <property type="match status" value="1"/>
</dbReference>
<dbReference type="PANTHER" id="PTHR43547">
    <property type="entry name" value="TWO-COMPONENT HISTIDINE KINASE"/>
    <property type="match status" value="1"/>
</dbReference>
<dbReference type="InterPro" id="IPR015943">
    <property type="entry name" value="WD40/YVTN_repeat-like_dom_sf"/>
</dbReference>
<dbReference type="PANTHER" id="PTHR43547:SF2">
    <property type="entry name" value="HYBRID SIGNAL TRANSDUCTION HISTIDINE KINASE C"/>
    <property type="match status" value="1"/>
</dbReference>
<dbReference type="RefSeq" id="WP_211430084.1">
    <property type="nucleotide sequence ID" value="NZ_CP072649.1"/>
</dbReference>
<evidence type="ECO:0000259" key="5">
    <source>
        <dbReference type="SMART" id="SM00331"/>
    </source>
</evidence>
<feature type="signal peptide" evidence="4">
    <location>
        <begin position="1"/>
        <end position="20"/>
    </location>
</feature>
<sequence length="1116" mass="123219">MFSHLAFVLVAAGWGWPASAATPFEFRRPPAELRIAQAAIQCIAQDREGFLWLGTTDGLHRFDGLNAVTYRFDAGNPTSISANDVHVICVSRDGTLWIGTNGAGFNRYNRADNSFTRYQPDPGNPRSFLSSRVDAIVEDRSGQLWIGSPDGLFRFDPVDETFTAFVHDANRATSLSANGIRALLTDRAGVLWVGTDGGGLDRYDGGGSFTHFVFEANHPKPPTASPITDNRVFALLEARDGALWVGTATAAHRFDPRTGNSVCYREVSEHPTNQTPGRIRGIIEDRFGQLWFATSNGVARLNQGTGQVVRAFHDPRDLKSVSANASRAVFEDRSGIVWIGSAKGLTAYDPMARRFPMFKSNPDAARRLSSDSVLGFLEDRNGETWIGTADGLNRFDRARGTFEVWKHDPDDPTTLGGKAASALLETREGTLLVGTSLGLDVFDRTTGKFSRFRAASNAEVLQKRTIEVLYRDREGGVWAASESFGLARLPADATGSIKVFSHDPRNPNSLSNNRIWQIVEDSGGTFWLATSNGINRFDPRSETFTRYEYDPKNPKGLPSARVYCLCFDASGALWVGLNGGLARLDTATGTFENVTPRAGLSEIVASMLLSLDGELWIATYEGLLRFNPTTRKTRFYDANDGLEGEFRTGARMRNTRGEMFFGGDGFTVFQPSAISDNPFVPPVALTRFRKFDQEMTDFNGQTLAPLTYRENSFSFEFAALSFSKAAKNTYAYRLEGFDEKWIYCGARSSASYTNLDPGEYVFHVKAANCDGVWNEVGTSLRVVIRPPWWMTWWAYGLYAVAFVGGVSGFIRLRVQRVNERARLREARLRAEAAEIKANYAAQLAEQNARLAERNAEVEDKNQQILDSIRYAESIQRAMLPAPSRLMACLPEHCLLFYPRDIVSGDFYWFHEADDGRLIVAVADCTGHGVPGAMMAMLGANLLNQIVVERQVYSPAEILERLDDGVRSALKQDAANAQTLDGMDIALCLIAPSRDCVTYAGAQRPLFVCADGKATETIHGNRRAIGGSRRATGQKFENHVFAVGSGKTLWLTTDGFVDQNSAQQKKYGRHRLAAFLAAIARLPLAAQREALEKELDDYRGGEPLRDDVTMLGIRLTP</sequence>
<dbReference type="InterPro" id="IPR013783">
    <property type="entry name" value="Ig-like_fold"/>
</dbReference>
<dbReference type="SUPFAM" id="SSF63829">
    <property type="entry name" value="Calcium-dependent phosphotriesterase"/>
    <property type="match status" value="2"/>
</dbReference>
<organism evidence="6 7">
    <name type="scientific">Chloracidobacterium validum</name>
    <dbReference type="NCBI Taxonomy" id="2821543"/>
    <lineage>
        <taxon>Bacteria</taxon>
        <taxon>Pseudomonadati</taxon>
        <taxon>Acidobacteriota</taxon>
        <taxon>Terriglobia</taxon>
        <taxon>Terriglobales</taxon>
        <taxon>Acidobacteriaceae</taxon>
        <taxon>Chloracidobacterium</taxon>
    </lineage>
</organism>
<keyword evidence="4" id="KW-0732">Signal</keyword>
<name>A0ABX8BE87_9BACT</name>
<reference evidence="6 7" key="1">
    <citation type="submission" date="2021-03" db="EMBL/GenBank/DDBJ databases">
        <title>Genomic and phenotypic characterization of Chloracidobacterium isolates provides evidence for multiple species.</title>
        <authorList>
            <person name="Saini M.K."/>
            <person name="Costas A.M.G."/>
            <person name="Tank M."/>
            <person name="Bryant D.A."/>
        </authorList>
    </citation>
    <scope>NUCLEOTIDE SEQUENCE [LARGE SCALE GENOMIC DNA]</scope>
    <source>
        <strain evidence="6 7">BV2-C</strain>
    </source>
</reference>
<accession>A0ABX8BE87</accession>
<dbReference type="SMART" id="SM00331">
    <property type="entry name" value="PP2C_SIG"/>
    <property type="match status" value="1"/>
</dbReference>
<evidence type="ECO:0000313" key="7">
    <source>
        <dbReference type="Proteomes" id="UP000676506"/>
    </source>
</evidence>
<feature type="chain" id="PRO_5046719964" evidence="4">
    <location>
        <begin position="21"/>
        <end position="1116"/>
    </location>
</feature>
<dbReference type="Gene3D" id="2.130.10.10">
    <property type="entry name" value="YVTN repeat-like/Quinoprotein amine dehydrogenase"/>
    <property type="match status" value="3"/>
</dbReference>
<keyword evidence="3" id="KW-0472">Membrane</keyword>
<protein>
    <submittedName>
        <fullName evidence="6">SpoIIE family protein phosphatase</fullName>
    </submittedName>
</protein>
<keyword evidence="3" id="KW-0812">Transmembrane</keyword>
<feature type="domain" description="PPM-type phosphatase" evidence="5">
    <location>
        <begin position="885"/>
        <end position="1114"/>
    </location>
</feature>
<dbReference type="Gene3D" id="3.60.40.10">
    <property type="entry name" value="PPM-type phosphatase domain"/>
    <property type="match status" value="1"/>
</dbReference>
<keyword evidence="3" id="KW-1133">Transmembrane helix</keyword>
<feature type="transmembrane region" description="Helical" evidence="3">
    <location>
        <begin position="792"/>
        <end position="814"/>
    </location>
</feature>
<dbReference type="InterPro" id="IPR011110">
    <property type="entry name" value="Reg_prop"/>
</dbReference>
<dbReference type="Gene3D" id="2.60.40.10">
    <property type="entry name" value="Immunoglobulins"/>
    <property type="match status" value="1"/>
</dbReference>